<accession>K9P442</accession>
<protein>
    <submittedName>
        <fullName evidence="1">Uncharacterized protein</fullName>
    </submittedName>
</protein>
<dbReference type="HOGENOM" id="CLU_1109980_0_0_3"/>
<organism evidence="1 2">
    <name type="scientific">Cyanobium gracile (strain ATCC 27147 / PCC 6307)</name>
    <dbReference type="NCBI Taxonomy" id="292564"/>
    <lineage>
        <taxon>Bacteria</taxon>
        <taxon>Bacillati</taxon>
        <taxon>Cyanobacteriota</taxon>
        <taxon>Cyanophyceae</taxon>
        <taxon>Synechococcales</taxon>
        <taxon>Prochlorococcaceae</taxon>
        <taxon>Cyanobium</taxon>
    </lineage>
</organism>
<evidence type="ECO:0000313" key="1">
    <source>
        <dbReference type="EMBL" id="AFY27486.1"/>
    </source>
</evidence>
<dbReference type="AlphaFoldDB" id="K9P442"/>
<dbReference type="Proteomes" id="UP000010388">
    <property type="component" value="Chromosome"/>
</dbReference>
<evidence type="ECO:0000313" key="2">
    <source>
        <dbReference type="Proteomes" id="UP000010388"/>
    </source>
</evidence>
<sequence length="250" mass="27623">MSYHRLVHRKMRTAPHHTQENMLLDSTISVAAMAATIKIGSAESLPRATDLSYEVAQQQFGDKVQHQVNVRSASKSLLWAFSAVILTLHSNAAQSQPTQLPRSCLSGIERAAASAGFSLKPEGYVLSRMRQSSSAGKAEAAMWGTSKPPTEISYSEIRSKGKFYVSLTLPPSPERGGVVTPRIQEKIRQLQNAAHRQVDCIQTLRIEFLRSGPYECTWLDRSRNTVRNIQHLEAAGSGRGTPRPGFDYCD</sequence>
<gene>
    <name evidence="1" type="ordered locus">Cyagr_0287</name>
</gene>
<dbReference type="EMBL" id="CP003495">
    <property type="protein sequence ID" value="AFY27486.1"/>
    <property type="molecule type" value="Genomic_DNA"/>
</dbReference>
<dbReference type="KEGG" id="cgc:Cyagr_0287"/>
<proteinExistence type="predicted"/>
<dbReference type="STRING" id="292564.Cyagr_0287"/>
<reference evidence="2" key="1">
    <citation type="journal article" date="2013" name="Proc. Natl. Acad. Sci. U.S.A.">
        <title>Improving the coverage of the cyanobacterial phylum using diversity-driven genome sequencing.</title>
        <authorList>
            <person name="Shih P.M."/>
            <person name="Wu D."/>
            <person name="Latifi A."/>
            <person name="Axen S.D."/>
            <person name="Fewer D.P."/>
            <person name="Talla E."/>
            <person name="Calteau A."/>
            <person name="Cai F."/>
            <person name="Tandeau de Marsac N."/>
            <person name="Rippka R."/>
            <person name="Herdman M."/>
            <person name="Sivonen K."/>
            <person name="Coursin T."/>
            <person name="Laurent T."/>
            <person name="Goodwin L."/>
            <person name="Nolan M."/>
            <person name="Davenport K.W."/>
            <person name="Han C.S."/>
            <person name="Rubin E.M."/>
            <person name="Eisen J.A."/>
            <person name="Woyke T."/>
            <person name="Gugger M."/>
            <person name="Kerfeld C.A."/>
        </authorList>
    </citation>
    <scope>NUCLEOTIDE SEQUENCE [LARGE SCALE GENOMIC DNA]</scope>
    <source>
        <strain evidence="2">ATCC 27147 / PCC 6307</strain>
    </source>
</reference>
<name>K9P442_CYAGP</name>